<evidence type="ECO:0000313" key="2">
    <source>
        <dbReference type="EMBL" id="MPC29850.1"/>
    </source>
</evidence>
<organism evidence="2 3">
    <name type="scientific">Portunus trituberculatus</name>
    <name type="common">Swimming crab</name>
    <name type="synonym">Neptunus trituberculatus</name>
    <dbReference type="NCBI Taxonomy" id="210409"/>
    <lineage>
        <taxon>Eukaryota</taxon>
        <taxon>Metazoa</taxon>
        <taxon>Ecdysozoa</taxon>
        <taxon>Arthropoda</taxon>
        <taxon>Crustacea</taxon>
        <taxon>Multicrustacea</taxon>
        <taxon>Malacostraca</taxon>
        <taxon>Eumalacostraca</taxon>
        <taxon>Eucarida</taxon>
        <taxon>Decapoda</taxon>
        <taxon>Pleocyemata</taxon>
        <taxon>Brachyura</taxon>
        <taxon>Eubrachyura</taxon>
        <taxon>Portunoidea</taxon>
        <taxon>Portunidae</taxon>
        <taxon>Portuninae</taxon>
        <taxon>Portunus</taxon>
    </lineage>
</organism>
<dbReference type="EMBL" id="VSRR010002146">
    <property type="protein sequence ID" value="MPC29850.1"/>
    <property type="molecule type" value="Genomic_DNA"/>
</dbReference>
<gene>
    <name evidence="2" type="ORF">E2C01_023100</name>
</gene>
<name>A0A5B7E746_PORTR</name>
<feature type="compositionally biased region" description="Low complexity" evidence="1">
    <location>
        <begin position="166"/>
        <end position="176"/>
    </location>
</feature>
<comment type="caution">
    <text evidence="2">The sequence shown here is derived from an EMBL/GenBank/DDBJ whole genome shotgun (WGS) entry which is preliminary data.</text>
</comment>
<dbReference type="Proteomes" id="UP000324222">
    <property type="component" value="Unassembled WGS sequence"/>
</dbReference>
<feature type="region of interest" description="Disordered" evidence="1">
    <location>
        <begin position="157"/>
        <end position="176"/>
    </location>
</feature>
<evidence type="ECO:0000256" key="1">
    <source>
        <dbReference type="SAM" id="MobiDB-lite"/>
    </source>
</evidence>
<sequence>MLSSGTVRQCGLDCMVQSAEVTVRALTLVQHWGPPLLQHSHYGRLVPQTLSSYTGGGRTTAPLESTVSWGRGTMEVVFILFSRISLLLRAFIRRAWAAITLNCFLRKCRRIIKPTNHHTSHQTRCRPASTPSLIAQLPPHHQRQFPLFPLPPSPSPPITHVPPLSPAASPYSSVAR</sequence>
<dbReference type="AlphaFoldDB" id="A0A5B7E746"/>
<proteinExistence type="predicted"/>
<evidence type="ECO:0000313" key="3">
    <source>
        <dbReference type="Proteomes" id="UP000324222"/>
    </source>
</evidence>
<reference evidence="2 3" key="1">
    <citation type="submission" date="2019-05" db="EMBL/GenBank/DDBJ databases">
        <title>Another draft genome of Portunus trituberculatus and its Hox gene families provides insights of decapod evolution.</title>
        <authorList>
            <person name="Jeong J.-H."/>
            <person name="Song I."/>
            <person name="Kim S."/>
            <person name="Choi T."/>
            <person name="Kim D."/>
            <person name="Ryu S."/>
            <person name="Kim W."/>
        </authorList>
    </citation>
    <scope>NUCLEOTIDE SEQUENCE [LARGE SCALE GENOMIC DNA]</scope>
    <source>
        <tissue evidence="2">Muscle</tissue>
    </source>
</reference>
<keyword evidence="3" id="KW-1185">Reference proteome</keyword>
<protein>
    <submittedName>
        <fullName evidence="2">Uncharacterized protein</fullName>
    </submittedName>
</protein>
<accession>A0A5B7E746</accession>